<dbReference type="InterPro" id="IPR050445">
    <property type="entry name" value="Bact_polysacc_biosynth/exp"/>
</dbReference>
<keyword evidence="5 13" id="KW-0418">Kinase</keyword>
<evidence type="ECO:0000259" key="11">
    <source>
        <dbReference type="Pfam" id="PF13614"/>
    </source>
</evidence>
<dbReference type="Proteomes" id="UP000280708">
    <property type="component" value="Chromosome"/>
</dbReference>
<dbReference type="PANTHER" id="PTHR32309:SF13">
    <property type="entry name" value="FERRIC ENTEROBACTIN TRANSPORT PROTEIN FEPE"/>
    <property type="match status" value="1"/>
</dbReference>
<keyword evidence="6" id="KW-0067">ATP-binding</keyword>
<evidence type="ECO:0000313" key="13">
    <source>
        <dbReference type="EMBL" id="AYO77230.1"/>
    </source>
</evidence>
<dbReference type="Gene3D" id="3.40.50.300">
    <property type="entry name" value="P-loop containing nucleotide triphosphate hydrolases"/>
    <property type="match status" value="1"/>
</dbReference>
<evidence type="ECO:0000256" key="6">
    <source>
        <dbReference type="ARBA" id="ARBA00022840"/>
    </source>
</evidence>
<name>A0A3G2UPU6_SPHYA</name>
<evidence type="ECO:0000256" key="7">
    <source>
        <dbReference type="ARBA" id="ARBA00023137"/>
    </source>
</evidence>
<feature type="transmembrane region" description="Helical" evidence="10">
    <location>
        <begin position="28"/>
        <end position="49"/>
    </location>
</feature>
<keyword evidence="10" id="KW-1133">Transmembrane helix</keyword>
<evidence type="ECO:0000256" key="4">
    <source>
        <dbReference type="ARBA" id="ARBA00022741"/>
    </source>
</evidence>
<dbReference type="InterPro" id="IPR025669">
    <property type="entry name" value="AAA_dom"/>
</dbReference>
<evidence type="ECO:0000256" key="2">
    <source>
        <dbReference type="ARBA" id="ARBA00011903"/>
    </source>
</evidence>
<evidence type="ECO:0000256" key="5">
    <source>
        <dbReference type="ARBA" id="ARBA00022777"/>
    </source>
</evidence>
<keyword evidence="7" id="KW-0829">Tyrosine-protein kinase</keyword>
<keyword evidence="9" id="KW-0175">Coiled coil</keyword>
<dbReference type="Pfam" id="PF13807">
    <property type="entry name" value="GNVR"/>
    <property type="match status" value="1"/>
</dbReference>
<dbReference type="SUPFAM" id="SSF52540">
    <property type="entry name" value="P-loop containing nucleoside triphosphate hydrolases"/>
    <property type="match status" value="1"/>
</dbReference>
<comment type="similarity">
    <text evidence="1">Belongs to the CpsD/CapB family.</text>
</comment>
<accession>A0A3G2UPU6</accession>
<feature type="coiled-coil region" evidence="9">
    <location>
        <begin position="326"/>
        <end position="360"/>
    </location>
</feature>
<evidence type="ECO:0000256" key="1">
    <source>
        <dbReference type="ARBA" id="ARBA00007316"/>
    </source>
</evidence>
<keyword evidence="10" id="KW-0472">Membrane</keyword>
<feature type="domain" description="AAA" evidence="11">
    <location>
        <begin position="512"/>
        <end position="655"/>
    </location>
</feature>
<dbReference type="EMBL" id="CP033230">
    <property type="protein sequence ID" value="AYO77230.1"/>
    <property type="molecule type" value="Genomic_DNA"/>
</dbReference>
<sequence>MKVSNTAGYEARFADVVQSVKDVLRRRYLTLAVVAGGITILGVVATLQLTPSYQGVTRIQIDPSRNPLARSANEAQAQLASEAIETEVSVINSMDISRSVVKRLKLVDDADYNGGIAARLEDGPLSEDEKIEIVANAIRGHLSVGREKLTYIIAIRFDSRDAEKAARIANTYAATYLDTKVGTKIGTAERQSAWFQKRMDELAAEVRSADEKVAQYQSAAGIVRGASNNQGTITDQQVGPLSVQLASAESVAAEARSKQISAQQQVASGHLDAVSDVRNSATIQDLRRQRGLLVQNMGEMQVRYGDRYPDLIKVRDQLAAIDGQLREEAGRVIRSLKADADAAEARAGSLRVAMQRLEDKQSANARASVIAASMQRDADSKHQAYDRLAQSALESRQAAQNSIAQAQIIDVAEAPQSPYWPNKPLFILLSLIIGTGAGIAVITAQEMMVSGMRTVEDVESELGVPLIAAVPYVRKANRPADILIDKPTSQFAEALRNARASILGVKGDEAPKVIALTSALPGEGKTTTALGLARTMALNGGKTILVDADVRRAQLRQIAVVQPGPGIVELLHGEASLEQAIQPSGLENLDQIIVQKPYFSSENLFGNDLMPGILDELSKRYDTIILDLPPLVGLADGRFLAALADAVVLAIKWDATPSQAVSSAASWLKSDGANLVGAMFTMVDTSSQSVGAYYYYSKKYSSYYQPA</sequence>
<dbReference type="CDD" id="cd05387">
    <property type="entry name" value="BY-kinase"/>
    <property type="match status" value="1"/>
</dbReference>
<evidence type="ECO:0000259" key="12">
    <source>
        <dbReference type="Pfam" id="PF13807"/>
    </source>
</evidence>
<dbReference type="InterPro" id="IPR005702">
    <property type="entry name" value="Wzc-like_C"/>
</dbReference>
<keyword evidence="3 13" id="KW-0808">Transferase</keyword>
<evidence type="ECO:0000256" key="10">
    <source>
        <dbReference type="SAM" id="Phobius"/>
    </source>
</evidence>
<dbReference type="Pfam" id="PF13614">
    <property type="entry name" value="AAA_31"/>
    <property type="match status" value="1"/>
</dbReference>
<dbReference type="InterPro" id="IPR032807">
    <property type="entry name" value="GNVR"/>
</dbReference>
<organism evidence="13 14">
    <name type="scientific">Sphingobium yanoikuyae</name>
    <name type="common">Sphingomonas yanoikuyae</name>
    <dbReference type="NCBI Taxonomy" id="13690"/>
    <lineage>
        <taxon>Bacteria</taxon>
        <taxon>Pseudomonadati</taxon>
        <taxon>Pseudomonadota</taxon>
        <taxon>Alphaproteobacteria</taxon>
        <taxon>Sphingomonadales</taxon>
        <taxon>Sphingomonadaceae</taxon>
        <taxon>Sphingobium</taxon>
    </lineage>
</organism>
<dbReference type="PANTHER" id="PTHR32309">
    <property type="entry name" value="TYROSINE-PROTEIN KINASE"/>
    <property type="match status" value="1"/>
</dbReference>
<evidence type="ECO:0000256" key="9">
    <source>
        <dbReference type="SAM" id="Coils"/>
    </source>
</evidence>
<protein>
    <recommendedName>
        <fullName evidence="2">non-specific protein-tyrosine kinase</fullName>
        <ecNumber evidence="2">2.7.10.2</ecNumber>
    </recommendedName>
</protein>
<dbReference type="AlphaFoldDB" id="A0A3G2UPU6"/>
<dbReference type="GO" id="GO:0005886">
    <property type="term" value="C:plasma membrane"/>
    <property type="evidence" value="ECO:0007669"/>
    <property type="project" value="TreeGrafter"/>
</dbReference>
<dbReference type="GO" id="GO:0004715">
    <property type="term" value="F:non-membrane spanning protein tyrosine kinase activity"/>
    <property type="evidence" value="ECO:0007669"/>
    <property type="project" value="UniProtKB-EC"/>
</dbReference>
<dbReference type="GO" id="GO:0005524">
    <property type="term" value="F:ATP binding"/>
    <property type="evidence" value="ECO:0007669"/>
    <property type="project" value="UniProtKB-KW"/>
</dbReference>
<dbReference type="InterPro" id="IPR027417">
    <property type="entry name" value="P-loop_NTPase"/>
</dbReference>
<evidence type="ECO:0000313" key="14">
    <source>
        <dbReference type="Proteomes" id="UP000280708"/>
    </source>
</evidence>
<evidence type="ECO:0000256" key="3">
    <source>
        <dbReference type="ARBA" id="ARBA00022679"/>
    </source>
</evidence>
<comment type="catalytic activity">
    <reaction evidence="8">
        <text>L-tyrosyl-[protein] + ATP = O-phospho-L-tyrosyl-[protein] + ADP + H(+)</text>
        <dbReference type="Rhea" id="RHEA:10596"/>
        <dbReference type="Rhea" id="RHEA-COMP:10136"/>
        <dbReference type="Rhea" id="RHEA-COMP:20101"/>
        <dbReference type="ChEBI" id="CHEBI:15378"/>
        <dbReference type="ChEBI" id="CHEBI:30616"/>
        <dbReference type="ChEBI" id="CHEBI:46858"/>
        <dbReference type="ChEBI" id="CHEBI:61978"/>
        <dbReference type="ChEBI" id="CHEBI:456216"/>
        <dbReference type="EC" id="2.7.10.2"/>
    </reaction>
</comment>
<feature type="domain" description="Tyrosine-protein kinase G-rich" evidence="12">
    <location>
        <begin position="373"/>
        <end position="446"/>
    </location>
</feature>
<proteinExistence type="inferred from homology"/>
<dbReference type="EC" id="2.7.10.2" evidence="2"/>
<evidence type="ECO:0000256" key="8">
    <source>
        <dbReference type="ARBA" id="ARBA00051245"/>
    </source>
</evidence>
<gene>
    <name evidence="13" type="ORF">EBF16_10205</name>
</gene>
<keyword evidence="4" id="KW-0547">Nucleotide-binding</keyword>
<dbReference type="RefSeq" id="WP_122129672.1">
    <property type="nucleotide sequence ID" value="NZ_CP033230.1"/>
</dbReference>
<reference evidence="13 14" key="1">
    <citation type="submission" date="2018-10" db="EMBL/GenBank/DDBJ databases">
        <title>Characterization and genome analysis of a novel bacterium Sphingobium yanoikuyae SJTF8 capable of degrading PAHs.</title>
        <authorList>
            <person name="Yin C."/>
            <person name="Xiong W."/>
            <person name="Liang R."/>
        </authorList>
    </citation>
    <scope>NUCLEOTIDE SEQUENCE [LARGE SCALE GENOMIC DNA]</scope>
    <source>
        <strain evidence="13 14">SJTF8</strain>
    </source>
</reference>
<keyword evidence="10" id="KW-0812">Transmembrane</keyword>
<dbReference type="NCBIfam" id="TIGR01007">
    <property type="entry name" value="eps_fam"/>
    <property type="match status" value="1"/>
</dbReference>